<dbReference type="Pfam" id="PF00535">
    <property type="entry name" value="Glycos_transf_2"/>
    <property type="match status" value="1"/>
</dbReference>
<name>A0A518K0U6_9BACT</name>
<dbReference type="PANTHER" id="PTHR48090:SF7">
    <property type="entry name" value="RFBJ PROTEIN"/>
    <property type="match status" value="1"/>
</dbReference>
<dbReference type="Gene3D" id="3.90.550.10">
    <property type="entry name" value="Spore Coat Polysaccharide Biosynthesis Protein SpsA, Chain A"/>
    <property type="match status" value="1"/>
</dbReference>
<protein>
    <submittedName>
        <fullName evidence="3">Undecaprenyl-phosphate mannosyltransferase</fullName>
        <ecNumber evidence="3">2.4.1.54</ecNumber>
    </submittedName>
</protein>
<reference evidence="3 4" key="1">
    <citation type="submission" date="2019-02" db="EMBL/GenBank/DDBJ databases">
        <title>Deep-cultivation of Planctomycetes and their phenomic and genomic characterization uncovers novel biology.</title>
        <authorList>
            <person name="Wiegand S."/>
            <person name="Jogler M."/>
            <person name="Boedeker C."/>
            <person name="Pinto D."/>
            <person name="Vollmers J."/>
            <person name="Rivas-Marin E."/>
            <person name="Kohn T."/>
            <person name="Peeters S.H."/>
            <person name="Heuer A."/>
            <person name="Rast P."/>
            <person name="Oberbeckmann S."/>
            <person name="Bunk B."/>
            <person name="Jeske O."/>
            <person name="Meyerdierks A."/>
            <person name="Storesund J.E."/>
            <person name="Kallscheuer N."/>
            <person name="Luecker S."/>
            <person name="Lage O.M."/>
            <person name="Pohl T."/>
            <person name="Merkel B.J."/>
            <person name="Hornburger P."/>
            <person name="Mueller R.-W."/>
            <person name="Bruemmer F."/>
            <person name="Labrenz M."/>
            <person name="Spormann A.M."/>
            <person name="Op den Camp H."/>
            <person name="Overmann J."/>
            <person name="Amann R."/>
            <person name="Jetten M.S.M."/>
            <person name="Mascher T."/>
            <person name="Medema M.H."/>
            <person name="Devos D.P."/>
            <person name="Kaster A.-K."/>
            <person name="Ovreas L."/>
            <person name="Rohde M."/>
            <person name="Galperin M.Y."/>
            <person name="Jogler C."/>
        </authorList>
    </citation>
    <scope>NUCLEOTIDE SEQUENCE [LARGE SCALE GENOMIC DNA]</scope>
    <source>
        <strain evidence="3 4">Poly24</strain>
    </source>
</reference>
<evidence type="ECO:0000259" key="2">
    <source>
        <dbReference type="Pfam" id="PF00535"/>
    </source>
</evidence>
<dbReference type="KEGG" id="rcf:Poly24_51550"/>
<evidence type="ECO:0000313" key="3">
    <source>
        <dbReference type="EMBL" id="QDV71419.1"/>
    </source>
</evidence>
<keyword evidence="1" id="KW-0472">Membrane</keyword>
<dbReference type="CDD" id="cd04179">
    <property type="entry name" value="DPM_DPG-synthase_like"/>
    <property type="match status" value="1"/>
</dbReference>
<keyword evidence="3" id="KW-0328">Glycosyltransferase</keyword>
<dbReference type="EMBL" id="CP036348">
    <property type="protein sequence ID" value="QDV71419.1"/>
    <property type="molecule type" value="Genomic_DNA"/>
</dbReference>
<organism evidence="3 4">
    <name type="scientific">Rosistilla carotiformis</name>
    <dbReference type="NCBI Taxonomy" id="2528017"/>
    <lineage>
        <taxon>Bacteria</taxon>
        <taxon>Pseudomonadati</taxon>
        <taxon>Planctomycetota</taxon>
        <taxon>Planctomycetia</taxon>
        <taxon>Pirellulales</taxon>
        <taxon>Pirellulaceae</taxon>
        <taxon>Rosistilla</taxon>
    </lineage>
</organism>
<dbReference type="EC" id="2.4.1.54" evidence="3"/>
<feature type="domain" description="Glycosyltransferase 2-like" evidence="2">
    <location>
        <begin position="21"/>
        <end position="181"/>
    </location>
</feature>
<dbReference type="InterPro" id="IPR001173">
    <property type="entry name" value="Glyco_trans_2-like"/>
</dbReference>
<feature type="transmembrane region" description="Helical" evidence="1">
    <location>
        <begin position="289"/>
        <end position="310"/>
    </location>
</feature>
<sequence length="359" mass="40103">MNDRYDNLIDVEPVSGQRLAVIIPALNEARTIGDVIDRIPREIDGIDSIRVIVIDDGSRDATAEIATQHGATVVQHPRNLGVGAAFAAGLEYALRSGADVIVNMDGDGQFRPEDIPDLIAPILTRRYGFVTCTRFADVEKLPEMPRIKLWGNRMMCRLVNAIIGGNRFTDVSCGFRAYSRDTALRMNLFGSFTYTQETFIDLAAKRVSMTEVPLVVRGEREHGKSRVASNLWHYAFRTSSIILRALRDWRPLLFFGSIAVTFSGLGVAMLAFVGWWWFTFQQTRPWTSLITVGGVFAVMGVAFAVLALIADQIGRSRKIQEQLLYMQRQQAYARSGSELDRAPPLRENLIEPAFQATTI</sequence>
<dbReference type="SUPFAM" id="SSF53448">
    <property type="entry name" value="Nucleotide-diphospho-sugar transferases"/>
    <property type="match status" value="1"/>
</dbReference>
<dbReference type="OrthoDB" id="9810303at2"/>
<dbReference type="InterPro" id="IPR029044">
    <property type="entry name" value="Nucleotide-diphossugar_trans"/>
</dbReference>
<dbReference type="RefSeq" id="WP_145101933.1">
    <property type="nucleotide sequence ID" value="NZ_CP036348.1"/>
</dbReference>
<evidence type="ECO:0000313" key="4">
    <source>
        <dbReference type="Proteomes" id="UP000315082"/>
    </source>
</evidence>
<keyword evidence="4" id="KW-1185">Reference proteome</keyword>
<dbReference type="PANTHER" id="PTHR48090">
    <property type="entry name" value="UNDECAPRENYL-PHOSPHATE 4-DEOXY-4-FORMAMIDO-L-ARABINOSE TRANSFERASE-RELATED"/>
    <property type="match status" value="1"/>
</dbReference>
<keyword evidence="1" id="KW-0812">Transmembrane</keyword>
<gene>
    <name evidence="3" type="ORF">Poly24_51550</name>
</gene>
<feature type="transmembrane region" description="Helical" evidence="1">
    <location>
        <begin position="252"/>
        <end position="277"/>
    </location>
</feature>
<dbReference type="InterPro" id="IPR050256">
    <property type="entry name" value="Glycosyltransferase_2"/>
</dbReference>
<dbReference type="GO" id="GO:0047267">
    <property type="term" value="F:undecaprenyl-phosphate mannosyltransferase activity"/>
    <property type="evidence" value="ECO:0007669"/>
    <property type="project" value="UniProtKB-EC"/>
</dbReference>
<dbReference type="Proteomes" id="UP000315082">
    <property type="component" value="Chromosome"/>
</dbReference>
<keyword evidence="3" id="KW-0808">Transferase</keyword>
<proteinExistence type="predicted"/>
<evidence type="ECO:0000256" key="1">
    <source>
        <dbReference type="SAM" id="Phobius"/>
    </source>
</evidence>
<keyword evidence="1" id="KW-1133">Transmembrane helix</keyword>
<accession>A0A518K0U6</accession>
<dbReference type="AlphaFoldDB" id="A0A518K0U6"/>